<comment type="caution">
    <text evidence="6">The sequence shown here is derived from an EMBL/GenBank/DDBJ whole genome shotgun (WGS) entry which is preliminary data.</text>
</comment>
<feature type="compositionally biased region" description="Basic and acidic residues" evidence="5">
    <location>
        <begin position="413"/>
        <end position="424"/>
    </location>
</feature>
<keyword evidence="2" id="KW-0240">DNA-directed RNA polymerase</keyword>
<dbReference type="GO" id="GO:0042797">
    <property type="term" value="P:tRNA transcription by RNA polymerase III"/>
    <property type="evidence" value="ECO:0007669"/>
    <property type="project" value="TreeGrafter"/>
</dbReference>
<dbReference type="InterPro" id="IPR007811">
    <property type="entry name" value="RPC4"/>
</dbReference>
<feature type="region of interest" description="Disordered" evidence="5">
    <location>
        <begin position="413"/>
        <end position="453"/>
    </location>
</feature>
<keyword evidence="4" id="KW-0539">Nucleus</keyword>
<protein>
    <recommendedName>
        <fullName evidence="8">DNA-directed RNA polymerase III subunit RPC4</fullName>
    </recommendedName>
</protein>
<feature type="region of interest" description="Disordered" evidence="5">
    <location>
        <begin position="1"/>
        <end position="82"/>
    </location>
</feature>
<comment type="subcellular location">
    <subcellularLocation>
        <location evidence="1">Nucleus</location>
    </subcellularLocation>
</comment>
<dbReference type="GO" id="GO:0005666">
    <property type="term" value="C:RNA polymerase III complex"/>
    <property type="evidence" value="ECO:0007669"/>
    <property type="project" value="InterPro"/>
</dbReference>
<evidence type="ECO:0000256" key="5">
    <source>
        <dbReference type="SAM" id="MobiDB-lite"/>
    </source>
</evidence>
<accession>A0AAW1R3M9</accession>
<dbReference type="PANTHER" id="PTHR13408">
    <property type="entry name" value="DNA-DIRECTED RNA POLYMERASE III"/>
    <property type="match status" value="1"/>
</dbReference>
<evidence type="ECO:0008006" key="8">
    <source>
        <dbReference type="Google" id="ProtNLM"/>
    </source>
</evidence>
<evidence type="ECO:0000313" key="7">
    <source>
        <dbReference type="Proteomes" id="UP001489004"/>
    </source>
</evidence>
<organism evidence="6 7">
    <name type="scientific">[Myrmecia] bisecta</name>
    <dbReference type="NCBI Taxonomy" id="41462"/>
    <lineage>
        <taxon>Eukaryota</taxon>
        <taxon>Viridiplantae</taxon>
        <taxon>Chlorophyta</taxon>
        <taxon>core chlorophytes</taxon>
        <taxon>Trebouxiophyceae</taxon>
        <taxon>Trebouxiales</taxon>
        <taxon>Trebouxiaceae</taxon>
        <taxon>Myrmecia</taxon>
    </lineage>
</organism>
<dbReference type="Pfam" id="PF05132">
    <property type="entry name" value="RNA_pol_Rpc4"/>
    <property type="match status" value="1"/>
</dbReference>
<reference evidence="6 7" key="1">
    <citation type="journal article" date="2024" name="Nat. Commun.">
        <title>Phylogenomics reveals the evolutionary origins of lichenization in chlorophyte algae.</title>
        <authorList>
            <person name="Puginier C."/>
            <person name="Libourel C."/>
            <person name="Otte J."/>
            <person name="Skaloud P."/>
            <person name="Haon M."/>
            <person name="Grisel S."/>
            <person name="Petersen M."/>
            <person name="Berrin J.G."/>
            <person name="Delaux P.M."/>
            <person name="Dal Grande F."/>
            <person name="Keller J."/>
        </authorList>
    </citation>
    <scope>NUCLEOTIDE SEQUENCE [LARGE SCALE GENOMIC DNA]</scope>
    <source>
        <strain evidence="6 7">SAG 2043</strain>
    </source>
</reference>
<dbReference type="GO" id="GO:0003677">
    <property type="term" value="F:DNA binding"/>
    <property type="evidence" value="ECO:0007669"/>
    <property type="project" value="InterPro"/>
</dbReference>
<feature type="region of interest" description="Disordered" evidence="5">
    <location>
        <begin position="99"/>
        <end position="118"/>
    </location>
</feature>
<dbReference type="EMBL" id="JALJOR010000001">
    <property type="protein sequence ID" value="KAK9828570.1"/>
    <property type="molecule type" value="Genomic_DNA"/>
</dbReference>
<dbReference type="PANTHER" id="PTHR13408:SF0">
    <property type="entry name" value="DNA-DIRECTED RNA POLYMERASE III SUBUNIT RPC4"/>
    <property type="match status" value="1"/>
</dbReference>
<evidence type="ECO:0000256" key="4">
    <source>
        <dbReference type="ARBA" id="ARBA00023242"/>
    </source>
</evidence>
<sequence>MAGSQPDKPSKGKEGSQRLGTLSADGDLPAGRLGALRMASSAEASTSQSGQTAAATARKGKFKPTVVARRKREDLATASASASAVSNDAFKDLIKAAQSEAGWQQRGRGRGLGRGRGRQSSYQVVFGGGSSQGVQASFGVRAAAGAGGNGAAGASEGRKRIVKAGDVAGPSAGGVKHEELFGNGSERPKLKHSEGVLNYSQYYPTMLPLRMPDEEGVEEAEENAAPPDLAQMPEAVGNVAKRLGLLNTDEHSEQLMLFQLPPLLPIPVPADHHAKPESSRARALRGEEPRPAPLALQLKDLPSGKIGKLLVFESGKVKMQIGEVLLDVSEGMPCHFRQDVAVINSQAGHCVFLGDVAQRVVCSPDVEQLLSDAPVPKYQHAKSAAQPNGKHALSAAVKGEDGGLADMSVDVKAEEQNGHAEPAKHSLSRLRRKAIVDDDEEMAEDVHQNGALQ</sequence>
<dbReference type="AlphaFoldDB" id="A0AAW1R3M9"/>
<evidence type="ECO:0000256" key="2">
    <source>
        <dbReference type="ARBA" id="ARBA00022478"/>
    </source>
</evidence>
<name>A0AAW1R3M9_9CHLO</name>
<feature type="compositionally biased region" description="Low complexity" evidence="5">
    <location>
        <begin position="39"/>
        <end position="57"/>
    </location>
</feature>
<evidence type="ECO:0000256" key="1">
    <source>
        <dbReference type="ARBA" id="ARBA00004123"/>
    </source>
</evidence>
<gene>
    <name evidence="6" type="ORF">WJX72_000813</name>
</gene>
<evidence type="ECO:0000256" key="3">
    <source>
        <dbReference type="ARBA" id="ARBA00023163"/>
    </source>
</evidence>
<keyword evidence="7" id="KW-1185">Reference proteome</keyword>
<dbReference type="Proteomes" id="UP001489004">
    <property type="component" value="Unassembled WGS sequence"/>
</dbReference>
<feature type="compositionally biased region" description="Basic residues" evidence="5">
    <location>
        <begin position="107"/>
        <end position="117"/>
    </location>
</feature>
<proteinExistence type="predicted"/>
<evidence type="ECO:0000313" key="6">
    <source>
        <dbReference type="EMBL" id="KAK9828570.1"/>
    </source>
</evidence>
<keyword evidence="3" id="KW-0804">Transcription</keyword>